<organism evidence="1 2">
    <name type="scientific">Spirosoma pollinicola</name>
    <dbReference type="NCBI Taxonomy" id="2057025"/>
    <lineage>
        <taxon>Bacteria</taxon>
        <taxon>Pseudomonadati</taxon>
        <taxon>Bacteroidota</taxon>
        <taxon>Cytophagia</taxon>
        <taxon>Cytophagales</taxon>
        <taxon>Cytophagaceae</taxon>
        <taxon>Spirosoma</taxon>
    </lineage>
</organism>
<protein>
    <submittedName>
        <fullName evidence="1">Uncharacterized protein</fullName>
    </submittedName>
</protein>
<proteinExistence type="predicted"/>
<sequence>MNSSRHTSYLFQSIRWLRASRWCLAGLYFICLILHSSLTEGQTRDQLTGTWIGVHTELDIDFKCPLPTYIQLGADSTYQLGMVDGSATAFKSTWAVNGEIVRLDTIHFAPRLLTIENDFLRIGANFPMVFRRFTDVPIDSASTFHQLAGRIWQSNNLIISLYTNGRASLESALTKQRTIHFWRLATFGKSVFIVISGNQHNREGGYKPLWQIADVLPNQMKAIGWNGCIVATEAFRFVRNLLPNESYRGSGFQTCNNCFQALWHEAPLNRSPKRYGISQLVAKHYQTIVQAGQSGLIRIQLVVNCQGEQGPFTLTSFDEDYCPKTFDSRITQQLQEICKNRIATDPTLWQSEPPNPPNDVSVALTFRLKDGRIIDILP</sequence>
<keyword evidence="2" id="KW-1185">Reference proteome</keyword>
<dbReference type="OrthoDB" id="883593at2"/>
<name>A0A2K8Z569_9BACT</name>
<dbReference type="RefSeq" id="WP_100991434.1">
    <property type="nucleotide sequence ID" value="NZ_CP025096.1"/>
</dbReference>
<reference evidence="1 2" key="1">
    <citation type="submission" date="2017-11" db="EMBL/GenBank/DDBJ databases">
        <title>Taxonomic description and genome sequences of Spirosoma HA7 sp. nov., isolated from pollen microhabitat of Corylus avellana.</title>
        <authorList>
            <person name="Ambika Manirajan B."/>
            <person name="Suarez C."/>
            <person name="Ratering S."/>
            <person name="Geissler-Plaum R."/>
            <person name="Cardinale M."/>
            <person name="Sylvia S."/>
        </authorList>
    </citation>
    <scope>NUCLEOTIDE SEQUENCE [LARGE SCALE GENOMIC DNA]</scope>
    <source>
        <strain evidence="1 2">HA7</strain>
    </source>
</reference>
<evidence type="ECO:0000313" key="1">
    <source>
        <dbReference type="EMBL" id="AUD05037.1"/>
    </source>
</evidence>
<gene>
    <name evidence="1" type="ORF">CWM47_26225</name>
</gene>
<evidence type="ECO:0000313" key="2">
    <source>
        <dbReference type="Proteomes" id="UP000232883"/>
    </source>
</evidence>
<dbReference type="Proteomes" id="UP000232883">
    <property type="component" value="Chromosome"/>
</dbReference>
<dbReference type="EMBL" id="CP025096">
    <property type="protein sequence ID" value="AUD05037.1"/>
    <property type="molecule type" value="Genomic_DNA"/>
</dbReference>
<dbReference type="AlphaFoldDB" id="A0A2K8Z569"/>
<dbReference type="KEGG" id="spir:CWM47_26225"/>
<accession>A0A2K8Z569</accession>